<protein>
    <submittedName>
        <fullName evidence="1">Uncharacterized protein</fullName>
    </submittedName>
</protein>
<evidence type="ECO:0000313" key="1">
    <source>
        <dbReference type="EMBL" id="OWM84111.1"/>
    </source>
</evidence>
<dbReference type="EMBL" id="MTKT01001802">
    <property type="protein sequence ID" value="OWM84111.1"/>
    <property type="molecule type" value="Genomic_DNA"/>
</dbReference>
<accession>A0A218XI27</accession>
<comment type="caution">
    <text evidence="1">The sequence shown here is derived from an EMBL/GenBank/DDBJ whole genome shotgun (WGS) entry which is preliminary data.</text>
</comment>
<keyword evidence="4" id="KW-1185">Reference proteome</keyword>
<reference evidence="3" key="1">
    <citation type="journal article" date="2017" name="Plant J.">
        <title>The pomegranate (Punica granatum L.) genome and the genomics of punicalagin biosynthesis.</title>
        <authorList>
            <person name="Qin G."/>
            <person name="Xu C."/>
            <person name="Ming R."/>
            <person name="Tang H."/>
            <person name="Guyot R."/>
            <person name="Kramer E.M."/>
            <person name="Hu Y."/>
            <person name="Yi X."/>
            <person name="Qi Y."/>
            <person name="Xu X."/>
            <person name="Gao Z."/>
            <person name="Pan H."/>
            <person name="Jian J."/>
            <person name="Tian Y."/>
            <person name="Yue Z."/>
            <person name="Xu Y."/>
        </authorList>
    </citation>
    <scope>NUCLEOTIDE SEQUENCE [LARGE SCALE GENOMIC DNA]</scope>
    <source>
        <strain evidence="3">cv. Dabenzi</strain>
    </source>
</reference>
<reference evidence="1" key="2">
    <citation type="submission" date="2017-06" db="EMBL/GenBank/DDBJ databases">
        <title>The pomegranate genome and the genomics of punicalagin biosynthesis.</title>
        <authorList>
            <person name="Xu C."/>
        </authorList>
    </citation>
    <scope>NUCLEOTIDE SEQUENCE [LARGE SCALE GENOMIC DNA]</scope>
    <source>
        <tissue evidence="1">Fresh leaf</tissue>
    </source>
</reference>
<reference evidence="2 4" key="3">
    <citation type="submission" date="2017-11" db="EMBL/GenBank/DDBJ databases">
        <title>De-novo sequencing of pomegranate (Punica granatum L.) genome.</title>
        <authorList>
            <person name="Akparov Z."/>
            <person name="Amiraslanov A."/>
            <person name="Hajiyeva S."/>
            <person name="Abbasov M."/>
            <person name="Kaur K."/>
            <person name="Hamwieh A."/>
            <person name="Solovyev V."/>
            <person name="Salamov A."/>
            <person name="Braich B."/>
            <person name="Kosarev P."/>
            <person name="Mahmoud A."/>
            <person name="Hajiyev E."/>
            <person name="Babayeva S."/>
            <person name="Izzatullayeva V."/>
            <person name="Mammadov A."/>
            <person name="Mammadov A."/>
            <person name="Sharifova S."/>
            <person name="Ojaghi J."/>
            <person name="Eynullazada K."/>
            <person name="Bayramov B."/>
            <person name="Abdulazimova A."/>
            <person name="Shahmuradov I."/>
        </authorList>
    </citation>
    <scope>NUCLEOTIDE SEQUENCE [LARGE SCALE GENOMIC DNA]</scope>
    <source>
        <strain evidence="2">AG2017</strain>
        <strain evidence="4">cv. AG2017</strain>
        <tissue evidence="2">Leaf</tissue>
    </source>
</reference>
<dbReference type="AlphaFoldDB" id="A0A218XI27"/>
<organism evidence="1 3">
    <name type="scientific">Punica granatum</name>
    <name type="common">Pomegranate</name>
    <dbReference type="NCBI Taxonomy" id="22663"/>
    <lineage>
        <taxon>Eukaryota</taxon>
        <taxon>Viridiplantae</taxon>
        <taxon>Streptophyta</taxon>
        <taxon>Embryophyta</taxon>
        <taxon>Tracheophyta</taxon>
        <taxon>Spermatophyta</taxon>
        <taxon>Magnoliopsida</taxon>
        <taxon>eudicotyledons</taxon>
        <taxon>Gunneridae</taxon>
        <taxon>Pentapetalae</taxon>
        <taxon>rosids</taxon>
        <taxon>malvids</taxon>
        <taxon>Myrtales</taxon>
        <taxon>Lythraceae</taxon>
        <taxon>Punica</taxon>
    </lineage>
</organism>
<evidence type="ECO:0000313" key="3">
    <source>
        <dbReference type="Proteomes" id="UP000197138"/>
    </source>
</evidence>
<proteinExistence type="predicted"/>
<name>A0A218XI27_PUNGR</name>
<dbReference type="Proteomes" id="UP000233551">
    <property type="component" value="Unassembled WGS sequence"/>
</dbReference>
<gene>
    <name evidence="1" type="ORF">CDL15_Pgr009358</name>
    <name evidence="2" type="ORF">CRG98_000596</name>
</gene>
<dbReference type="Proteomes" id="UP000197138">
    <property type="component" value="Unassembled WGS sequence"/>
</dbReference>
<dbReference type="EMBL" id="PGOL01000021">
    <property type="protein sequence ID" value="PKI79023.1"/>
    <property type="molecule type" value="Genomic_DNA"/>
</dbReference>
<sequence>MEDWAGLSLTGLLDRTGLRFGEDGLGQVGRRELDAAGLGRTLTSCCCCWTGPGRCWTGSPLPDWAAG</sequence>
<evidence type="ECO:0000313" key="2">
    <source>
        <dbReference type="EMBL" id="PKI79023.1"/>
    </source>
</evidence>
<evidence type="ECO:0000313" key="4">
    <source>
        <dbReference type="Proteomes" id="UP000233551"/>
    </source>
</evidence>